<evidence type="ECO:0000313" key="1">
    <source>
        <dbReference type="EMBL" id="GBO46860.1"/>
    </source>
</evidence>
<gene>
    <name evidence="1" type="ORF">AVEN_20856_1</name>
    <name evidence="2" type="ORF">AVEN_61801_1</name>
</gene>
<reference evidence="1 3" key="1">
    <citation type="journal article" date="2019" name="Sci. Rep.">
        <title>Orb-weaving spider Araneus ventricosus genome elucidates the spidroin gene catalogue.</title>
        <authorList>
            <person name="Kono N."/>
            <person name="Nakamura H."/>
            <person name="Ohtoshi R."/>
            <person name="Moran D.A.P."/>
            <person name="Shinohara A."/>
            <person name="Yoshida Y."/>
            <person name="Fujiwara M."/>
            <person name="Mori M."/>
            <person name="Tomita M."/>
            <person name="Arakawa K."/>
        </authorList>
    </citation>
    <scope>NUCLEOTIDE SEQUENCE [LARGE SCALE GENOMIC DNA]</scope>
</reference>
<keyword evidence="3" id="KW-1185">Reference proteome</keyword>
<organism evidence="1 3">
    <name type="scientific">Araneus ventricosus</name>
    <name type="common">Orbweaver spider</name>
    <name type="synonym">Epeira ventricosa</name>
    <dbReference type="NCBI Taxonomy" id="182803"/>
    <lineage>
        <taxon>Eukaryota</taxon>
        <taxon>Metazoa</taxon>
        <taxon>Ecdysozoa</taxon>
        <taxon>Arthropoda</taxon>
        <taxon>Chelicerata</taxon>
        <taxon>Arachnida</taxon>
        <taxon>Araneae</taxon>
        <taxon>Araneomorphae</taxon>
        <taxon>Entelegynae</taxon>
        <taxon>Araneoidea</taxon>
        <taxon>Araneidae</taxon>
        <taxon>Araneus</taxon>
    </lineage>
</organism>
<dbReference type="AlphaFoldDB" id="A0A4Y2XCY8"/>
<sequence>MTAHQRRDVPSRDTVEESVLLTRISQRPTYTMDILVESGFEHGTFQSESRDLNTKPPFKKLEPPQYIGVEVRFLLDVILDDPRSLQSTEDILLSVITSP</sequence>
<evidence type="ECO:0000313" key="2">
    <source>
        <dbReference type="EMBL" id="GBO46861.1"/>
    </source>
</evidence>
<comment type="caution">
    <text evidence="1">The sequence shown here is derived from an EMBL/GenBank/DDBJ whole genome shotgun (WGS) entry which is preliminary data.</text>
</comment>
<proteinExistence type="predicted"/>
<dbReference type="Proteomes" id="UP000499080">
    <property type="component" value="Unassembled WGS sequence"/>
</dbReference>
<dbReference type="EMBL" id="BGPR01074805">
    <property type="protein sequence ID" value="GBO46861.1"/>
    <property type="molecule type" value="Genomic_DNA"/>
</dbReference>
<accession>A0A4Y2XCY8</accession>
<dbReference type="EMBL" id="BGPR01074804">
    <property type="protein sequence ID" value="GBO46860.1"/>
    <property type="molecule type" value="Genomic_DNA"/>
</dbReference>
<protein>
    <submittedName>
        <fullName evidence="1">Uncharacterized protein</fullName>
    </submittedName>
</protein>
<evidence type="ECO:0000313" key="3">
    <source>
        <dbReference type="Proteomes" id="UP000499080"/>
    </source>
</evidence>
<name>A0A4Y2XCY8_ARAVE</name>